<feature type="compositionally biased region" description="Basic and acidic residues" evidence="1">
    <location>
        <begin position="478"/>
        <end position="487"/>
    </location>
</feature>
<keyword evidence="3" id="KW-1185">Reference proteome</keyword>
<feature type="region of interest" description="Disordered" evidence="1">
    <location>
        <begin position="113"/>
        <end position="218"/>
    </location>
</feature>
<dbReference type="AlphaFoldDB" id="G4MQI4"/>
<proteinExistence type="predicted"/>
<feature type="compositionally biased region" description="Basic and acidic residues" evidence="1">
    <location>
        <begin position="202"/>
        <end position="213"/>
    </location>
</feature>
<protein>
    <submittedName>
        <fullName evidence="2">Uncharacterized protein</fullName>
    </submittedName>
</protein>
<reference evidence="2 3" key="1">
    <citation type="journal article" date="2005" name="Nature">
        <title>The genome sequence of the rice blast fungus Magnaporthe grisea.</title>
        <authorList>
            <person name="Dean R.A."/>
            <person name="Talbot N.J."/>
            <person name="Ebbole D.J."/>
            <person name="Farman M.L."/>
            <person name="Mitchell T.K."/>
            <person name="Orbach M.J."/>
            <person name="Thon M."/>
            <person name="Kulkarni R."/>
            <person name="Xu J.R."/>
            <person name="Pan H."/>
            <person name="Read N.D."/>
            <person name="Lee Y.H."/>
            <person name="Carbone I."/>
            <person name="Brown D."/>
            <person name="Oh Y.Y."/>
            <person name="Donofrio N."/>
            <person name="Jeong J.S."/>
            <person name="Soanes D.M."/>
            <person name="Djonovic S."/>
            <person name="Kolomiets E."/>
            <person name="Rehmeyer C."/>
            <person name="Li W."/>
            <person name="Harding M."/>
            <person name="Kim S."/>
            <person name="Lebrun M.H."/>
            <person name="Bohnert H."/>
            <person name="Coughlan S."/>
            <person name="Butler J."/>
            <person name="Calvo S."/>
            <person name="Ma L.J."/>
            <person name="Nicol R."/>
            <person name="Purcell S."/>
            <person name="Nusbaum C."/>
            <person name="Galagan J.E."/>
            <person name="Birren B.W."/>
        </authorList>
    </citation>
    <scope>NUCLEOTIDE SEQUENCE [LARGE SCALE GENOMIC DNA]</scope>
    <source>
        <strain evidence="3">70-15 / ATCC MYA-4617 / FGSC 8958</strain>
    </source>
</reference>
<feature type="compositionally biased region" description="Polar residues" evidence="1">
    <location>
        <begin position="13"/>
        <end position="25"/>
    </location>
</feature>
<feature type="compositionally biased region" description="Polar residues" evidence="1">
    <location>
        <begin position="136"/>
        <end position="157"/>
    </location>
</feature>
<evidence type="ECO:0000313" key="3">
    <source>
        <dbReference type="Proteomes" id="UP000009058"/>
    </source>
</evidence>
<dbReference type="OrthoDB" id="4939572at2759"/>
<sequence>MASPEVSNRRARPQSTPQALPQGQAESGHVSLDTRTANAPQPAGRGRYSSLPALAIKTLQQELENVETVGSWLEEVFAAKLESLQAPEDAALRRIVLELDDVISGWFLSRTLPEKERSRSPSRSPTSSSERRSILITRTGTASSASKGRGTPTNKSVTWAERAATPPAAAPTRILTPATRSYPIRTTPGNAPDSSATPSQSGRDRSQAPKRLTEQPSNRILIRVNDKLRMVTKEPYAVTTKLAELVSVPHSEIPNAKRTPTGWGVTVASEETRQKLLNPSAVKAIMDALDAREVTVPTTWHTYAVSGVPRTLNCLDGRKDVHEVIQEEITVAAGQQPVNWHISKHGYDPHTAEGTWIVSFLQPVKPFQLFGVSRRARKVEKSRKITHHHDGYQGYCEIRRCVRQARCGICGEAKHATEEEPCKAAPKCVNCHGHFPSGHENCPARPLVVNGKLERPSQRKLKGIRRIGRANRAAIINDRAETARREPAPAIPVLSTSSQHSQTSSSRSSISNKRARPCEAAGADIRNFLQVEQERVHDEIVWAAEMEEDAAAAEPCPADGIDLEATRRLI</sequence>
<dbReference type="Proteomes" id="UP000009058">
    <property type="component" value="Chromosome 1"/>
</dbReference>
<organism evidence="2 3">
    <name type="scientific">Pyricularia oryzae (strain 70-15 / ATCC MYA-4617 / FGSC 8958)</name>
    <name type="common">Rice blast fungus</name>
    <name type="synonym">Magnaporthe oryzae</name>
    <dbReference type="NCBI Taxonomy" id="242507"/>
    <lineage>
        <taxon>Eukaryota</taxon>
        <taxon>Fungi</taxon>
        <taxon>Dikarya</taxon>
        <taxon>Ascomycota</taxon>
        <taxon>Pezizomycotina</taxon>
        <taxon>Sordariomycetes</taxon>
        <taxon>Sordariomycetidae</taxon>
        <taxon>Magnaporthales</taxon>
        <taxon>Pyriculariaceae</taxon>
        <taxon>Pyricularia</taxon>
    </lineage>
</organism>
<accession>G4MQI4</accession>
<evidence type="ECO:0000256" key="1">
    <source>
        <dbReference type="SAM" id="MobiDB-lite"/>
    </source>
</evidence>
<dbReference type="InParanoid" id="G4MQI4"/>
<dbReference type="EMBL" id="CM001231">
    <property type="protein sequence ID" value="EHA56474.1"/>
    <property type="molecule type" value="Genomic_DNA"/>
</dbReference>
<feature type="compositionally biased region" description="Low complexity" evidence="1">
    <location>
        <begin position="495"/>
        <end position="511"/>
    </location>
</feature>
<feature type="compositionally biased region" description="Low complexity" evidence="1">
    <location>
        <begin position="160"/>
        <end position="180"/>
    </location>
</feature>
<feature type="compositionally biased region" description="Polar residues" evidence="1">
    <location>
        <begin position="187"/>
        <end position="201"/>
    </location>
</feature>
<dbReference type="OMA" id="TANIEVC"/>
<feature type="region of interest" description="Disordered" evidence="1">
    <location>
        <begin position="478"/>
        <end position="516"/>
    </location>
</feature>
<name>G4MQI4_PYRO7</name>
<dbReference type="RefSeq" id="XP_003709086.1">
    <property type="nucleotide sequence ID" value="XM_003709038.1"/>
</dbReference>
<dbReference type="KEGG" id="mgr:MGG_16097"/>
<evidence type="ECO:0000313" key="2">
    <source>
        <dbReference type="EMBL" id="EHA56474.1"/>
    </source>
</evidence>
<dbReference type="VEuPathDB" id="FungiDB:MGG_16097"/>
<dbReference type="eggNOG" id="KOG1075">
    <property type="taxonomic scope" value="Eukaryota"/>
</dbReference>
<gene>
    <name evidence="2" type="ORF">MGG_16097</name>
</gene>
<reference key="2">
    <citation type="submission" date="2011-05" db="EMBL/GenBank/DDBJ databases">
        <title>The Genome Sequence of Magnaporthe oryzae 70-15.</title>
        <authorList>
            <consortium name="The Broad Institute Genome Sequencing Platform"/>
            <person name="Ma L.-J."/>
            <person name="Dead R."/>
            <person name="Young S.K."/>
            <person name="Zeng Q."/>
            <person name="Gargeya S."/>
            <person name="Fitzgerald M."/>
            <person name="Haas B."/>
            <person name="Abouelleil A."/>
            <person name="Alvarado L."/>
            <person name="Arachchi H.M."/>
            <person name="Berlin A."/>
            <person name="Brown A."/>
            <person name="Chapman S.B."/>
            <person name="Chen Z."/>
            <person name="Dunbar C."/>
            <person name="Freedman E."/>
            <person name="Gearin G."/>
            <person name="Gellesch M."/>
            <person name="Goldberg J."/>
            <person name="Griggs A."/>
            <person name="Gujja S."/>
            <person name="Heiman D."/>
            <person name="Howarth C."/>
            <person name="Larson L."/>
            <person name="Lui A."/>
            <person name="MacDonald P.J.P."/>
            <person name="Mehta T."/>
            <person name="Montmayeur A."/>
            <person name="Murphy C."/>
            <person name="Neiman D."/>
            <person name="Pearson M."/>
            <person name="Priest M."/>
            <person name="Roberts A."/>
            <person name="Saif S."/>
            <person name="Shea T."/>
            <person name="Shenoy N."/>
            <person name="Sisk P."/>
            <person name="Stolte C."/>
            <person name="Sykes S."/>
            <person name="Yandava C."/>
            <person name="Wortman J."/>
            <person name="Nusbaum C."/>
            <person name="Birren B."/>
        </authorList>
    </citation>
    <scope>NUCLEOTIDE SEQUENCE</scope>
    <source>
        <strain>70-15</strain>
    </source>
</reference>
<dbReference type="GeneID" id="12984350"/>
<feature type="region of interest" description="Disordered" evidence="1">
    <location>
        <begin position="1"/>
        <end position="47"/>
    </location>
</feature>
<dbReference type="HOGENOM" id="CLU_046012_0_0_1"/>